<dbReference type="Pfam" id="PF19026">
    <property type="entry name" value="UBA_HYPK"/>
    <property type="match status" value="1"/>
</dbReference>
<dbReference type="GO" id="GO:0043066">
    <property type="term" value="P:negative regulation of apoptotic process"/>
    <property type="evidence" value="ECO:0007669"/>
    <property type="project" value="TreeGrafter"/>
</dbReference>
<dbReference type="RefSeq" id="XP_064660690.1">
    <property type="nucleotide sequence ID" value="XM_064800739.1"/>
</dbReference>
<dbReference type="InterPro" id="IPR038922">
    <property type="entry name" value="HYPK_UBA"/>
</dbReference>
<keyword evidence="4" id="KW-1185">Reference proteome</keyword>
<gene>
    <name evidence="3" type="ORF">LTR77_003482</name>
</gene>
<feature type="domain" description="Nascent polypeptide-associated complex subunit alpha-like UBA" evidence="2">
    <location>
        <begin position="93"/>
        <end position="133"/>
    </location>
</feature>
<feature type="compositionally biased region" description="Polar residues" evidence="1">
    <location>
        <begin position="65"/>
        <end position="74"/>
    </location>
</feature>
<evidence type="ECO:0000256" key="1">
    <source>
        <dbReference type="SAM" id="MobiDB-lite"/>
    </source>
</evidence>
<evidence type="ECO:0000313" key="4">
    <source>
        <dbReference type="Proteomes" id="UP001337655"/>
    </source>
</evidence>
<dbReference type="InterPro" id="IPR052617">
    <property type="entry name" value="Huntingtin-int_K"/>
</dbReference>
<dbReference type="PANTHER" id="PTHR31184:SF2">
    <property type="entry name" value="HUNTINGTIN-INTERACTING PROTEIN K"/>
    <property type="match status" value="1"/>
</dbReference>
<reference evidence="3 4" key="1">
    <citation type="submission" date="2023-08" db="EMBL/GenBank/DDBJ databases">
        <title>Black Yeasts Isolated from many extreme environments.</title>
        <authorList>
            <person name="Coleine C."/>
            <person name="Stajich J.E."/>
            <person name="Selbmann L."/>
        </authorList>
    </citation>
    <scope>NUCLEOTIDE SEQUENCE [LARGE SCALE GENOMIC DNA]</scope>
    <source>
        <strain evidence="3 4">CCFEE 5935</strain>
    </source>
</reference>
<dbReference type="EMBL" id="JAVRRT010000005">
    <property type="protein sequence ID" value="KAK5171846.1"/>
    <property type="molecule type" value="Genomic_DNA"/>
</dbReference>
<evidence type="ECO:0000259" key="2">
    <source>
        <dbReference type="Pfam" id="PF19026"/>
    </source>
</evidence>
<dbReference type="PANTHER" id="PTHR31184">
    <property type="entry name" value="HUNTINGTIN-INTERACTING PROTEIN K FAMILY MEMBER"/>
    <property type="match status" value="1"/>
</dbReference>
<dbReference type="CDD" id="cd14361">
    <property type="entry name" value="UBA_HYPK"/>
    <property type="match status" value="1"/>
</dbReference>
<dbReference type="InterPro" id="IPR044034">
    <property type="entry name" value="NAC-like_UBA"/>
</dbReference>
<name>A0AAV9PDY2_9PEZI</name>
<dbReference type="AlphaFoldDB" id="A0AAV9PDY2"/>
<accession>A0AAV9PDY2</accession>
<comment type="caution">
    <text evidence="3">The sequence shown here is derived from an EMBL/GenBank/DDBJ whole genome shotgun (WGS) entry which is preliminary data.</text>
</comment>
<feature type="compositionally biased region" description="Basic and acidic residues" evidence="1">
    <location>
        <begin position="23"/>
        <end position="41"/>
    </location>
</feature>
<protein>
    <recommendedName>
        <fullName evidence="2">Nascent polypeptide-associated complex subunit alpha-like UBA domain-containing protein</fullName>
    </recommendedName>
</protein>
<evidence type="ECO:0000313" key="3">
    <source>
        <dbReference type="EMBL" id="KAK5171846.1"/>
    </source>
</evidence>
<feature type="region of interest" description="Disordered" evidence="1">
    <location>
        <begin position="65"/>
        <end position="87"/>
    </location>
</feature>
<sequence length="137" mass="14472">MAEPQPPDVVEGADPPESIPATADDRAAAKAMDSLDARGEDVEAPTTAKKEVDVKALTDAMKLLETSSGAGASTQKKAQEQKKKEEEVKKPLIKVDQGDVALLVEQLDVNKVKATEILRAHEADAVAAMKAWVTAAV</sequence>
<proteinExistence type="predicted"/>
<feature type="compositionally biased region" description="Basic and acidic residues" evidence="1">
    <location>
        <begin position="77"/>
        <end position="87"/>
    </location>
</feature>
<organism evidence="3 4">
    <name type="scientific">Saxophila tyrrhenica</name>
    <dbReference type="NCBI Taxonomy" id="1690608"/>
    <lineage>
        <taxon>Eukaryota</taxon>
        <taxon>Fungi</taxon>
        <taxon>Dikarya</taxon>
        <taxon>Ascomycota</taxon>
        <taxon>Pezizomycotina</taxon>
        <taxon>Dothideomycetes</taxon>
        <taxon>Dothideomycetidae</taxon>
        <taxon>Mycosphaerellales</taxon>
        <taxon>Extremaceae</taxon>
        <taxon>Saxophila</taxon>
    </lineage>
</organism>
<feature type="region of interest" description="Disordered" evidence="1">
    <location>
        <begin position="1"/>
        <end position="47"/>
    </location>
</feature>
<dbReference type="GO" id="GO:0050821">
    <property type="term" value="P:protein stabilization"/>
    <property type="evidence" value="ECO:0007669"/>
    <property type="project" value="TreeGrafter"/>
</dbReference>
<dbReference type="GeneID" id="89924829"/>
<dbReference type="Proteomes" id="UP001337655">
    <property type="component" value="Unassembled WGS sequence"/>
</dbReference>